<dbReference type="HAMAP" id="MF_03232">
    <property type="entry name" value="YFT2"/>
    <property type="match status" value="1"/>
</dbReference>
<evidence type="ECO:0000256" key="7">
    <source>
        <dbReference type="ARBA" id="ARBA00023136"/>
    </source>
</evidence>
<dbReference type="KEGG" id="zro:ZYRO0D10142g"/>
<keyword evidence="4 8" id="KW-0256">Endoplasmic reticulum</keyword>
<dbReference type="InterPro" id="IPR046398">
    <property type="entry name" value="YFT2"/>
</dbReference>
<comment type="catalytic activity">
    <reaction evidence="8">
        <text>an acyl-CoA + H2O = an acyl-4'-phosphopantetheine + adenosine 3',5'-bisphosphate + 2 H(+)</text>
        <dbReference type="Rhea" id="RHEA:50044"/>
        <dbReference type="ChEBI" id="CHEBI:15377"/>
        <dbReference type="ChEBI" id="CHEBI:15378"/>
        <dbReference type="ChEBI" id="CHEBI:58342"/>
        <dbReference type="ChEBI" id="CHEBI:58343"/>
        <dbReference type="ChEBI" id="CHEBI:132023"/>
    </reaction>
</comment>
<feature type="transmembrane region" description="Helical" evidence="9">
    <location>
        <begin position="12"/>
        <end position="30"/>
    </location>
</feature>
<evidence type="ECO:0000256" key="4">
    <source>
        <dbReference type="ARBA" id="ARBA00022824"/>
    </source>
</evidence>
<evidence type="ECO:0000256" key="6">
    <source>
        <dbReference type="ARBA" id="ARBA00023098"/>
    </source>
</evidence>
<gene>
    <name evidence="8" type="primary">YFT2</name>
    <name evidence="8" type="synonym">FIT2A</name>
    <name evidence="10" type="ordered locus">ZYRO0D10142g</name>
</gene>
<dbReference type="EMBL" id="CU928176">
    <property type="protein sequence ID" value="CAR27942.1"/>
    <property type="molecule type" value="Genomic_DNA"/>
</dbReference>
<comment type="catalytic activity">
    <reaction evidence="8">
        <text>hexadecanoyl-CoA + H2O = S-hexadecanoyl-4'-phosphopantetheine + adenosine 3',5'-bisphosphate + 2 H(+)</text>
        <dbReference type="Rhea" id="RHEA:50032"/>
        <dbReference type="ChEBI" id="CHEBI:15377"/>
        <dbReference type="ChEBI" id="CHEBI:15378"/>
        <dbReference type="ChEBI" id="CHEBI:57379"/>
        <dbReference type="ChEBI" id="CHEBI:58343"/>
        <dbReference type="ChEBI" id="CHEBI:132018"/>
    </reaction>
</comment>
<dbReference type="RefSeq" id="XP_002496875.1">
    <property type="nucleotide sequence ID" value="XM_002496830.1"/>
</dbReference>
<keyword evidence="11" id="KW-1185">Reference proteome</keyword>
<dbReference type="PANTHER" id="PTHR23129">
    <property type="entry name" value="ACYL-COENZYME A DIPHOSPHATASE FITM2"/>
    <property type="match status" value="1"/>
</dbReference>
<feature type="active site" evidence="8">
    <location>
        <position position="221"/>
    </location>
</feature>
<keyword evidence="6" id="KW-0443">Lipid metabolism</keyword>
<dbReference type="GO" id="GO:0005789">
    <property type="term" value="C:endoplasmic reticulum membrane"/>
    <property type="evidence" value="ECO:0007669"/>
    <property type="project" value="UniProtKB-SubCell"/>
</dbReference>
<dbReference type="PANTHER" id="PTHR23129:SF0">
    <property type="entry name" value="ACYL-COENZYME A DIPHOSPHATASE FITM2"/>
    <property type="match status" value="1"/>
</dbReference>
<dbReference type="Proteomes" id="UP000008536">
    <property type="component" value="Chromosome D"/>
</dbReference>
<dbReference type="EC" id="3.6.1.-" evidence="8"/>
<dbReference type="STRING" id="559307.C5DVX3"/>
<feature type="active site" evidence="8">
    <location>
        <position position="160"/>
    </location>
</feature>
<dbReference type="InterPro" id="IPR019388">
    <property type="entry name" value="FIT"/>
</dbReference>
<dbReference type="HOGENOM" id="CLU_086757_0_0_1"/>
<dbReference type="GO" id="GO:0008654">
    <property type="term" value="P:phospholipid biosynthetic process"/>
    <property type="evidence" value="ECO:0007669"/>
    <property type="project" value="UniProtKB-KW"/>
</dbReference>
<dbReference type="GO" id="GO:0140042">
    <property type="term" value="P:lipid droplet formation"/>
    <property type="evidence" value="ECO:0007669"/>
    <property type="project" value="UniProtKB-UniRule"/>
</dbReference>
<evidence type="ECO:0000256" key="5">
    <source>
        <dbReference type="ARBA" id="ARBA00022989"/>
    </source>
</evidence>
<keyword evidence="3 8" id="KW-0378">Hydrolase</keyword>
<keyword evidence="8" id="KW-0444">Lipid biosynthesis</keyword>
<reference evidence="10 11" key="1">
    <citation type="journal article" date="2009" name="Genome Res.">
        <title>Comparative genomics of protoploid Saccharomycetaceae.</title>
        <authorList>
            <consortium name="The Genolevures Consortium"/>
            <person name="Souciet J.-L."/>
            <person name="Dujon B."/>
            <person name="Gaillardin C."/>
            <person name="Johnston M."/>
            <person name="Baret P.V."/>
            <person name="Cliften P."/>
            <person name="Sherman D.J."/>
            <person name="Weissenbach J."/>
            <person name="Westhof E."/>
            <person name="Wincker P."/>
            <person name="Jubin C."/>
            <person name="Poulain J."/>
            <person name="Barbe V."/>
            <person name="Segurens B."/>
            <person name="Artiguenave F."/>
            <person name="Anthouard V."/>
            <person name="Vacherie B."/>
            <person name="Val M.-E."/>
            <person name="Fulton R.S."/>
            <person name="Minx P."/>
            <person name="Wilson R."/>
            <person name="Durrens P."/>
            <person name="Jean G."/>
            <person name="Marck C."/>
            <person name="Martin T."/>
            <person name="Nikolski M."/>
            <person name="Rolland T."/>
            <person name="Seret M.-L."/>
            <person name="Casaregola S."/>
            <person name="Despons L."/>
            <person name="Fairhead C."/>
            <person name="Fischer G."/>
            <person name="Lafontaine I."/>
            <person name="Leh V."/>
            <person name="Lemaire M."/>
            <person name="de Montigny J."/>
            <person name="Neuveglise C."/>
            <person name="Thierry A."/>
            <person name="Blanc-Lenfle I."/>
            <person name="Bleykasten C."/>
            <person name="Diffels J."/>
            <person name="Fritsch E."/>
            <person name="Frangeul L."/>
            <person name="Goeffon A."/>
            <person name="Jauniaux N."/>
            <person name="Kachouri-Lafond R."/>
            <person name="Payen C."/>
            <person name="Potier S."/>
            <person name="Pribylova L."/>
            <person name="Ozanne C."/>
            <person name="Richard G.-F."/>
            <person name="Sacerdot C."/>
            <person name="Straub M.-L."/>
            <person name="Talla E."/>
        </authorList>
    </citation>
    <scope>NUCLEOTIDE SEQUENCE [LARGE SCALE GENOMIC DNA]</scope>
    <source>
        <strain evidence="10 11">ATCC 2623 / CBS 732 / BCRC 21506 / NBRC 1130 / NCYC 568 / NRRL Y-229</strain>
    </source>
</reference>
<comment type="catalytic activity">
    <reaction evidence="8">
        <text>(9Z)-octadecenoyl-CoA + H2O = S-(9Z-octadecenoyl)-4'-phosphopantetheine + adenosine 3',5'-bisphosphate + 2 H(+)</text>
        <dbReference type="Rhea" id="RHEA:65564"/>
        <dbReference type="ChEBI" id="CHEBI:15377"/>
        <dbReference type="ChEBI" id="CHEBI:15378"/>
        <dbReference type="ChEBI" id="CHEBI:57387"/>
        <dbReference type="ChEBI" id="CHEBI:58343"/>
        <dbReference type="ChEBI" id="CHEBI:156553"/>
    </reaction>
</comment>
<keyword evidence="8" id="KW-1208">Phospholipid metabolism</keyword>
<dbReference type="InParanoid" id="C5DVX3"/>
<evidence type="ECO:0000256" key="9">
    <source>
        <dbReference type="SAM" id="Phobius"/>
    </source>
</evidence>
<evidence type="ECO:0000313" key="11">
    <source>
        <dbReference type="Proteomes" id="UP000008536"/>
    </source>
</evidence>
<dbReference type="GO" id="GO:0010945">
    <property type="term" value="F:coenzyme A diphosphatase activity"/>
    <property type="evidence" value="ECO:0007669"/>
    <property type="project" value="InterPro"/>
</dbReference>
<comment type="similarity">
    <text evidence="8">Belongs to the FIT family. Yeast FIT2A/YFT2 subfamily.</text>
</comment>
<keyword evidence="8" id="KW-0594">Phospholipid biosynthesis</keyword>
<evidence type="ECO:0000256" key="8">
    <source>
        <dbReference type="HAMAP-Rule" id="MF_03232"/>
    </source>
</evidence>
<accession>C5DVX3</accession>
<dbReference type="GeneID" id="8204133"/>
<feature type="transmembrane region" description="Helical" evidence="9">
    <location>
        <begin position="226"/>
        <end position="244"/>
    </location>
</feature>
<feature type="transmembrane region" description="Helical" evidence="9">
    <location>
        <begin position="196"/>
        <end position="220"/>
    </location>
</feature>
<evidence type="ECO:0000256" key="2">
    <source>
        <dbReference type="ARBA" id="ARBA00022692"/>
    </source>
</evidence>
<feature type="transmembrane region" description="Helical" evidence="9">
    <location>
        <begin position="103"/>
        <end position="121"/>
    </location>
</feature>
<comment type="subcellular location">
    <subcellularLocation>
        <location evidence="1 8">Endoplasmic reticulum membrane</location>
        <topology evidence="1 8">Multi-pass membrane protein</topology>
    </subcellularLocation>
</comment>
<dbReference type="Pfam" id="PF10261">
    <property type="entry name" value="FIT"/>
    <property type="match status" value="1"/>
</dbReference>
<comment type="catalytic activity">
    <reaction evidence="8">
        <text>(5Z,8Z,11Z,14Z)-eicosatetraenoyl-CoA + H2O = S-(5Z,8Z,11Z,14Z-eicosatetraenoyl)-4'-phosphopantetheine + adenosine 3',5'-bisphosphate + 2 H(+)</text>
        <dbReference type="Rhea" id="RHEA:65568"/>
        <dbReference type="ChEBI" id="CHEBI:15377"/>
        <dbReference type="ChEBI" id="CHEBI:15378"/>
        <dbReference type="ChEBI" id="CHEBI:57368"/>
        <dbReference type="ChEBI" id="CHEBI:58343"/>
        <dbReference type="ChEBI" id="CHEBI:156554"/>
    </reaction>
</comment>
<dbReference type="FunCoup" id="C5DVX3">
    <property type="interactions" value="47"/>
</dbReference>
<evidence type="ECO:0000256" key="3">
    <source>
        <dbReference type="ARBA" id="ARBA00022801"/>
    </source>
</evidence>
<keyword evidence="7 8" id="KW-0472">Membrane</keyword>
<keyword evidence="5 8" id="KW-1133">Transmembrane helix</keyword>
<sequence length="255" mass="29400">MRLTPLDWKKAAIVYPIELVVGCTLAFLMGHERLESQRKEHYFLNPNNFINQIFAYRGNQIWTILFCGLAGLQVYMKTHVPDVIPRDARTIVRKPMTSLLKEYAVKIILKNLLLAIIFLFIDNIFILTGGSCSDHSGTHSAEKCSKNGGYWEGGFDISGHFCFLVSISMILWLELQHLESWLIEEDMVKRLNVWGKTIIGITVFTLATWCFILMVTSIYYHTLLEKILGCAMGYICPIIMYWLIPNHDIVRKVLY</sequence>
<proteinExistence type="inferred from homology"/>
<keyword evidence="2 8" id="KW-0812">Transmembrane</keyword>
<name>C5DVX3_ZYGRC</name>
<evidence type="ECO:0000313" key="10">
    <source>
        <dbReference type="EMBL" id="CAR27942.1"/>
    </source>
</evidence>
<evidence type="ECO:0000256" key="1">
    <source>
        <dbReference type="ARBA" id="ARBA00004477"/>
    </source>
</evidence>
<organism evidence="10 11">
    <name type="scientific">Zygosaccharomyces rouxii (strain ATCC 2623 / CBS 732 / NBRC 1130 / NCYC 568 / NRRL Y-229)</name>
    <dbReference type="NCBI Taxonomy" id="559307"/>
    <lineage>
        <taxon>Eukaryota</taxon>
        <taxon>Fungi</taxon>
        <taxon>Dikarya</taxon>
        <taxon>Ascomycota</taxon>
        <taxon>Saccharomycotina</taxon>
        <taxon>Saccharomycetes</taxon>
        <taxon>Saccharomycetales</taxon>
        <taxon>Saccharomycetaceae</taxon>
        <taxon>Zygosaccharomyces</taxon>
    </lineage>
</organism>
<dbReference type="AlphaFoldDB" id="C5DVX3"/>
<protein>
    <recommendedName>
        <fullName evidence="8">Acyl-coenzyme A diphosphatase YFT2</fullName>
        <ecNumber evidence="8">3.6.1.-</ecNumber>
    </recommendedName>
    <alternativeName>
        <fullName evidence="8">FIT family protein YFT2</fullName>
    </alternativeName>
</protein>
<comment type="function">
    <text evidence="8">Fatty acyl-coenzyme A (CoA) diphosphatase that hydrolyzes fatty acyl-CoA to yield acyl-4'-phosphopantetheine and adenosine 3',5'-bisphosphate. Preferentially hydrolyzes unsaturated long-chain acyl-CoA substrates in the endoplasmic reticulum (ER) lumen. This catalytic activity is required for maintaining ER structure and for lipid droplets (LDs) biogenesis, which are lipid storage organelles involved in maintaining lipid and energy homeostasis. May directly bind to diacylglycerol (DAGs) and triacylglycerol, which is also important for LD biogenesis. May support directional budding of nacent LDs from the ER into the cytosol by reducing DAG levels at sites of LD formation. May play a role in the regulation of cell morphology and cytoskeletal organization). Involved in phospholipid biosynthesis.</text>
</comment>